<gene>
    <name evidence="2" type="ORF">Gohar_000003</name>
</gene>
<protein>
    <recommendedName>
        <fullName evidence="1">DUF4283 domain-containing protein</fullName>
    </recommendedName>
</protein>
<proteinExistence type="predicted"/>
<dbReference type="InterPro" id="IPR025558">
    <property type="entry name" value="DUF4283"/>
</dbReference>
<name>A0A7J9IDA6_9ROSI</name>
<dbReference type="Proteomes" id="UP000593560">
    <property type="component" value="Unassembled WGS sequence"/>
</dbReference>
<comment type="caution">
    <text evidence="2">The sequence shown here is derived from an EMBL/GenBank/DDBJ whole genome shotgun (WGS) entry which is preliminary data.</text>
</comment>
<keyword evidence="3" id="KW-1185">Reference proteome</keyword>
<dbReference type="EMBL" id="JABFAD010333381">
    <property type="protein sequence ID" value="MBA0820119.1"/>
    <property type="molecule type" value="Genomic_DNA"/>
</dbReference>
<evidence type="ECO:0000259" key="1">
    <source>
        <dbReference type="Pfam" id="PF14111"/>
    </source>
</evidence>
<evidence type="ECO:0000313" key="2">
    <source>
        <dbReference type="EMBL" id="MBA0820119.1"/>
    </source>
</evidence>
<reference evidence="2 3" key="1">
    <citation type="journal article" date="2019" name="Genome Biol. Evol.">
        <title>Insights into the evolution of the New World diploid cottons (Gossypium, subgenus Houzingenia) based on genome sequencing.</title>
        <authorList>
            <person name="Grover C.E."/>
            <person name="Arick M.A. 2nd"/>
            <person name="Thrash A."/>
            <person name="Conover J.L."/>
            <person name="Sanders W.S."/>
            <person name="Peterson D.G."/>
            <person name="Frelichowski J.E."/>
            <person name="Scheffler J.A."/>
            <person name="Scheffler B.E."/>
            <person name="Wendel J.F."/>
        </authorList>
    </citation>
    <scope>NUCLEOTIDE SEQUENCE [LARGE SCALE GENOMIC DNA]</scope>
    <source>
        <strain evidence="2">0</strain>
        <tissue evidence="2">Leaf</tissue>
    </source>
</reference>
<sequence>MVDDLANLRLSNEEEDAFQEDAKEMKRDIKFSLVGTCLTNSMLHFSSFWNTMADLWHPIGGIAITNIGEKCYSFKFFHTVDMNKVLKGLPWFFNNHLLLHKWQMKEDPLTVSLNYVVFWIQIHDLPAGLMLETMAKHFEVFMEYDMRISSLSLFCFIYGKLGHGESFYPVRVRVDLSKIVFGWDTALRATIKGGPVRINRWLRQPNGMDFRYADKEMMQSRPHHVSIQLGDLRIDLSSRGPSAK</sequence>
<accession>A0A7J9IDA6</accession>
<dbReference type="InterPro" id="IPR040256">
    <property type="entry name" value="At4g02000-like"/>
</dbReference>
<dbReference type="AlphaFoldDB" id="A0A7J9IDA6"/>
<feature type="domain" description="DUF4283" evidence="1">
    <location>
        <begin position="27"/>
        <end position="108"/>
    </location>
</feature>
<evidence type="ECO:0000313" key="3">
    <source>
        <dbReference type="Proteomes" id="UP000593560"/>
    </source>
</evidence>
<dbReference type="PANTHER" id="PTHR31286:SF153">
    <property type="entry name" value="DUF4283 DOMAIN PROTEIN"/>
    <property type="match status" value="1"/>
</dbReference>
<dbReference type="Pfam" id="PF14111">
    <property type="entry name" value="DUF4283"/>
    <property type="match status" value="1"/>
</dbReference>
<organism evidence="2 3">
    <name type="scientific">Gossypium harknessii</name>
    <dbReference type="NCBI Taxonomy" id="34285"/>
    <lineage>
        <taxon>Eukaryota</taxon>
        <taxon>Viridiplantae</taxon>
        <taxon>Streptophyta</taxon>
        <taxon>Embryophyta</taxon>
        <taxon>Tracheophyta</taxon>
        <taxon>Spermatophyta</taxon>
        <taxon>Magnoliopsida</taxon>
        <taxon>eudicotyledons</taxon>
        <taxon>Gunneridae</taxon>
        <taxon>Pentapetalae</taxon>
        <taxon>rosids</taxon>
        <taxon>malvids</taxon>
        <taxon>Malvales</taxon>
        <taxon>Malvaceae</taxon>
        <taxon>Malvoideae</taxon>
        <taxon>Gossypium</taxon>
    </lineage>
</organism>
<dbReference type="PANTHER" id="PTHR31286">
    <property type="entry name" value="GLYCINE-RICH CELL WALL STRUCTURAL PROTEIN 1.8-LIKE"/>
    <property type="match status" value="1"/>
</dbReference>
<dbReference type="OrthoDB" id="1166622at2759"/>